<evidence type="ECO:0000313" key="2">
    <source>
        <dbReference type="Proteomes" id="UP000823388"/>
    </source>
</evidence>
<protein>
    <recommendedName>
        <fullName evidence="3">Ubiquitin-like protease family profile domain-containing protein</fullName>
    </recommendedName>
</protein>
<dbReference type="SUPFAM" id="SSF54001">
    <property type="entry name" value="Cysteine proteinases"/>
    <property type="match status" value="1"/>
</dbReference>
<gene>
    <name evidence="1" type="ORF">PVAP13_1NG220457</name>
</gene>
<keyword evidence="2" id="KW-1185">Reference proteome</keyword>
<proteinExistence type="predicted"/>
<dbReference type="EMBL" id="CM029038">
    <property type="protein sequence ID" value="KAG2650414.1"/>
    <property type="molecule type" value="Genomic_DNA"/>
</dbReference>
<comment type="caution">
    <text evidence="1">The sequence shown here is derived from an EMBL/GenBank/DDBJ whole genome shotgun (WGS) entry which is preliminary data.</text>
</comment>
<evidence type="ECO:0000313" key="1">
    <source>
        <dbReference type="EMBL" id="KAG2650414.1"/>
    </source>
</evidence>
<sequence>MIPMNPLVYCHVFVSMPVQRAVHQHIVSNIPPPFPARSPRIVKMVSVNWVDHRTFGLSMQVYGSVSHHVMNIMGVAIMEAQYTKHIRGLLHDDECGKIIIHNDLAVMLQDTESIPADIAVSLSEKKIGFRLDNADLLFVPLRKYSYWYIVVANFRDGRFEVICPFKDIAIIQSDAFNVICKFRKVFKAVHSRSTRVDIYDMPTVFGSVSNQTNHGVFVLQLLLAYDGKTHFHFKEEHAKPLRESITYYLCTHEENELIMPEMKDIARQHHKQKVTVHLHGSQGKSFFVSCKIFSSFF</sequence>
<accession>A0A8T0WZ71</accession>
<dbReference type="InterPro" id="IPR038765">
    <property type="entry name" value="Papain-like_cys_pep_sf"/>
</dbReference>
<dbReference type="Proteomes" id="UP000823388">
    <property type="component" value="Chromosome 1N"/>
</dbReference>
<dbReference type="AlphaFoldDB" id="A0A8T0WZ71"/>
<reference evidence="1" key="1">
    <citation type="submission" date="2020-05" db="EMBL/GenBank/DDBJ databases">
        <title>WGS assembly of Panicum virgatum.</title>
        <authorList>
            <person name="Lovell J.T."/>
            <person name="Jenkins J."/>
            <person name="Shu S."/>
            <person name="Juenger T.E."/>
            <person name="Schmutz J."/>
        </authorList>
    </citation>
    <scope>NUCLEOTIDE SEQUENCE</scope>
    <source>
        <strain evidence="1">AP13</strain>
    </source>
</reference>
<name>A0A8T0WZ71_PANVG</name>
<dbReference type="Gene3D" id="3.40.395.10">
    <property type="entry name" value="Adenoviral Proteinase, Chain A"/>
    <property type="match status" value="1"/>
</dbReference>
<evidence type="ECO:0008006" key="3">
    <source>
        <dbReference type="Google" id="ProtNLM"/>
    </source>
</evidence>
<organism evidence="1 2">
    <name type="scientific">Panicum virgatum</name>
    <name type="common">Blackwell switchgrass</name>
    <dbReference type="NCBI Taxonomy" id="38727"/>
    <lineage>
        <taxon>Eukaryota</taxon>
        <taxon>Viridiplantae</taxon>
        <taxon>Streptophyta</taxon>
        <taxon>Embryophyta</taxon>
        <taxon>Tracheophyta</taxon>
        <taxon>Spermatophyta</taxon>
        <taxon>Magnoliopsida</taxon>
        <taxon>Liliopsida</taxon>
        <taxon>Poales</taxon>
        <taxon>Poaceae</taxon>
        <taxon>PACMAD clade</taxon>
        <taxon>Panicoideae</taxon>
        <taxon>Panicodae</taxon>
        <taxon>Paniceae</taxon>
        <taxon>Panicinae</taxon>
        <taxon>Panicum</taxon>
        <taxon>Panicum sect. Hiantes</taxon>
    </lineage>
</organism>